<comment type="subcellular location">
    <subcellularLocation>
        <location evidence="1">Membrane</location>
        <topology evidence="1">Single-pass membrane protein</topology>
    </subcellularLocation>
</comment>
<keyword evidence="3 11" id="KW-0349">Heme</keyword>
<evidence type="ECO:0000256" key="8">
    <source>
        <dbReference type="ARBA" id="ARBA00023004"/>
    </source>
</evidence>
<keyword evidence="5 11" id="KW-0479">Metal-binding</keyword>
<feature type="binding site" description="axial binding residue" evidence="11">
    <location>
        <position position="453"/>
    </location>
    <ligand>
        <name>heme</name>
        <dbReference type="ChEBI" id="CHEBI:30413"/>
    </ligand>
    <ligandPart>
        <name>Fe</name>
        <dbReference type="ChEBI" id="CHEBI:18248"/>
    </ligandPart>
</feature>
<dbReference type="GO" id="GO:0016020">
    <property type="term" value="C:membrane"/>
    <property type="evidence" value="ECO:0007669"/>
    <property type="project" value="UniProtKB-SubCell"/>
</dbReference>
<dbReference type="PRINTS" id="PR00385">
    <property type="entry name" value="P450"/>
</dbReference>
<dbReference type="Pfam" id="PF00067">
    <property type="entry name" value="p450"/>
    <property type="match status" value="1"/>
</dbReference>
<evidence type="ECO:0000313" key="13">
    <source>
        <dbReference type="EMBL" id="KAG8366488.1"/>
    </source>
</evidence>
<dbReference type="PANTHER" id="PTHR24282">
    <property type="entry name" value="CYTOCHROME P450 FAMILY MEMBER"/>
    <property type="match status" value="1"/>
</dbReference>
<evidence type="ECO:0000256" key="5">
    <source>
        <dbReference type="ARBA" id="ARBA00022723"/>
    </source>
</evidence>
<protein>
    <recommendedName>
        <fullName evidence="15">Cytochrome P450</fullName>
    </recommendedName>
</protein>
<dbReference type="InterPro" id="IPR050665">
    <property type="entry name" value="Cytochrome_P450_Monooxygen"/>
</dbReference>
<evidence type="ECO:0000256" key="1">
    <source>
        <dbReference type="ARBA" id="ARBA00004167"/>
    </source>
</evidence>
<evidence type="ECO:0008006" key="15">
    <source>
        <dbReference type="Google" id="ProtNLM"/>
    </source>
</evidence>
<dbReference type="AlphaFoldDB" id="A0AAV6WHU3"/>
<sequence>MIIIFSIFFCFILVVFYKLWWNPIHMQHMLSSQGLKGPSYKFLHGNTKEIIKMRKEAIKTPTDLHDHDVFPRILPHFNTWMKLYGSNFVIWIGDQPQIFVTEPDLAKEILINKEGIYQKIKPISHAKKLLGDGLVVAEGEKWSKLRKLSNHSFHAESLKDMVPAMIASVDTMLERWRCHEGEELEISNEFRLLTAEVISRTAFGSSYLEGKNIFEMLTKLGVLAARNVYKIRLFGLEKILMSKDDIESDKVEKSLRDSIVSLIRTREEKVNAGELDNFGSDFLGSLLKLHHDLDPKSRISVDEIVDECKVFYLAGHETTSSLLSWIVLLLSIYPDWQEKARIEVLQLFGKENPTAEGIARTKILTMVVNEALRLYSPVVNLTRKVTKKVRLGRYELPVNVDVNVPPLALHRNPEIWGKDAHLFKPERFDQGLAKATNENTMAFLPFGFGPRICVGFNFAANESKITLSMILQRYKFRLSPNYVHSPFQLLTVYPQHGIKIILQSLSSLKNALEVDGSALESIITTAEN</sequence>
<accession>A0AAV6WHU3</accession>
<keyword evidence="7 12" id="KW-0560">Oxidoreductase</keyword>
<evidence type="ECO:0000256" key="10">
    <source>
        <dbReference type="ARBA" id="ARBA00023136"/>
    </source>
</evidence>
<dbReference type="GO" id="GO:0004497">
    <property type="term" value="F:monooxygenase activity"/>
    <property type="evidence" value="ECO:0007669"/>
    <property type="project" value="UniProtKB-KW"/>
</dbReference>
<dbReference type="SUPFAM" id="SSF48264">
    <property type="entry name" value="Cytochrome P450"/>
    <property type="match status" value="1"/>
</dbReference>
<evidence type="ECO:0000256" key="6">
    <source>
        <dbReference type="ARBA" id="ARBA00022989"/>
    </source>
</evidence>
<keyword evidence="14" id="KW-1185">Reference proteome</keyword>
<dbReference type="InterPro" id="IPR036396">
    <property type="entry name" value="Cyt_P450_sf"/>
</dbReference>
<keyword evidence="6" id="KW-1133">Transmembrane helix</keyword>
<dbReference type="GO" id="GO:0005506">
    <property type="term" value="F:iron ion binding"/>
    <property type="evidence" value="ECO:0007669"/>
    <property type="project" value="InterPro"/>
</dbReference>
<comment type="caution">
    <text evidence="13">The sequence shown here is derived from an EMBL/GenBank/DDBJ whole genome shotgun (WGS) entry which is preliminary data.</text>
</comment>
<dbReference type="PROSITE" id="PS00086">
    <property type="entry name" value="CYTOCHROME_P450"/>
    <property type="match status" value="1"/>
</dbReference>
<dbReference type="InterPro" id="IPR017972">
    <property type="entry name" value="Cyt_P450_CS"/>
</dbReference>
<keyword evidence="4" id="KW-0812">Transmembrane</keyword>
<evidence type="ECO:0000256" key="2">
    <source>
        <dbReference type="ARBA" id="ARBA00010617"/>
    </source>
</evidence>
<keyword evidence="9 12" id="KW-0503">Monooxygenase</keyword>
<proteinExistence type="inferred from homology"/>
<comment type="similarity">
    <text evidence="2 12">Belongs to the cytochrome P450 family.</text>
</comment>
<dbReference type="Gene3D" id="1.10.630.10">
    <property type="entry name" value="Cytochrome P450"/>
    <property type="match status" value="1"/>
</dbReference>
<gene>
    <name evidence="13" type="ORF">BUALT_Bualt17G0085200</name>
</gene>
<dbReference type="PRINTS" id="PR00463">
    <property type="entry name" value="EP450I"/>
</dbReference>
<dbReference type="InterPro" id="IPR001128">
    <property type="entry name" value="Cyt_P450"/>
</dbReference>
<dbReference type="GO" id="GO:0016705">
    <property type="term" value="F:oxidoreductase activity, acting on paired donors, with incorporation or reduction of molecular oxygen"/>
    <property type="evidence" value="ECO:0007669"/>
    <property type="project" value="InterPro"/>
</dbReference>
<comment type="cofactor">
    <cofactor evidence="11">
        <name>heme</name>
        <dbReference type="ChEBI" id="CHEBI:30413"/>
    </cofactor>
</comment>
<dbReference type="GO" id="GO:0020037">
    <property type="term" value="F:heme binding"/>
    <property type="evidence" value="ECO:0007669"/>
    <property type="project" value="InterPro"/>
</dbReference>
<evidence type="ECO:0000256" key="12">
    <source>
        <dbReference type="RuleBase" id="RU000461"/>
    </source>
</evidence>
<organism evidence="13 14">
    <name type="scientific">Buddleja alternifolia</name>
    <dbReference type="NCBI Taxonomy" id="168488"/>
    <lineage>
        <taxon>Eukaryota</taxon>
        <taxon>Viridiplantae</taxon>
        <taxon>Streptophyta</taxon>
        <taxon>Embryophyta</taxon>
        <taxon>Tracheophyta</taxon>
        <taxon>Spermatophyta</taxon>
        <taxon>Magnoliopsida</taxon>
        <taxon>eudicotyledons</taxon>
        <taxon>Gunneridae</taxon>
        <taxon>Pentapetalae</taxon>
        <taxon>asterids</taxon>
        <taxon>lamiids</taxon>
        <taxon>Lamiales</taxon>
        <taxon>Scrophulariaceae</taxon>
        <taxon>Buddlejeae</taxon>
        <taxon>Buddleja</taxon>
    </lineage>
</organism>
<evidence type="ECO:0000256" key="7">
    <source>
        <dbReference type="ARBA" id="ARBA00023002"/>
    </source>
</evidence>
<evidence type="ECO:0000256" key="9">
    <source>
        <dbReference type="ARBA" id="ARBA00023033"/>
    </source>
</evidence>
<dbReference type="InterPro" id="IPR002401">
    <property type="entry name" value="Cyt_P450_E_grp-I"/>
</dbReference>
<keyword evidence="8 11" id="KW-0408">Iron</keyword>
<evidence type="ECO:0000256" key="4">
    <source>
        <dbReference type="ARBA" id="ARBA00022692"/>
    </source>
</evidence>
<dbReference type="EMBL" id="WHWC01000017">
    <property type="protein sequence ID" value="KAG8366488.1"/>
    <property type="molecule type" value="Genomic_DNA"/>
</dbReference>
<evidence type="ECO:0000256" key="3">
    <source>
        <dbReference type="ARBA" id="ARBA00022617"/>
    </source>
</evidence>
<dbReference type="Proteomes" id="UP000826271">
    <property type="component" value="Unassembled WGS sequence"/>
</dbReference>
<evidence type="ECO:0000256" key="11">
    <source>
        <dbReference type="PIRSR" id="PIRSR602401-1"/>
    </source>
</evidence>
<keyword evidence="10" id="KW-0472">Membrane</keyword>
<evidence type="ECO:0000313" key="14">
    <source>
        <dbReference type="Proteomes" id="UP000826271"/>
    </source>
</evidence>
<name>A0AAV6WHU3_9LAMI</name>
<dbReference type="PANTHER" id="PTHR24282:SF270">
    <property type="entry name" value="CYTOCHROME P450 CYP749A22-LIKE"/>
    <property type="match status" value="1"/>
</dbReference>
<reference evidence="13" key="1">
    <citation type="submission" date="2019-10" db="EMBL/GenBank/DDBJ databases">
        <authorList>
            <person name="Zhang R."/>
            <person name="Pan Y."/>
            <person name="Wang J."/>
            <person name="Ma R."/>
            <person name="Yu S."/>
        </authorList>
    </citation>
    <scope>NUCLEOTIDE SEQUENCE</scope>
    <source>
        <strain evidence="13">LA-IB0</strain>
        <tissue evidence="13">Leaf</tissue>
    </source>
</reference>